<evidence type="ECO:0000313" key="5">
    <source>
        <dbReference type="EMBL" id="HIQ29855.1"/>
    </source>
</evidence>
<dbReference type="InterPro" id="IPR029787">
    <property type="entry name" value="Nucleotide_cyclase"/>
</dbReference>
<evidence type="ECO:0000313" key="6">
    <source>
        <dbReference type="Proteomes" id="UP000608579"/>
    </source>
</evidence>
<keyword evidence="2" id="KW-0342">GTP-binding</keyword>
<dbReference type="EC" id="3.5.4.29" evidence="2 3"/>
<keyword evidence="1 2" id="KW-0378">Hydrolase</keyword>
<keyword evidence="2" id="KW-0547">Nucleotide-binding</keyword>
<dbReference type="Proteomes" id="UP000608579">
    <property type="component" value="Unassembled WGS sequence"/>
</dbReference>
<dbReference type="HAMAP" id="MF_00608">
    <property type="entry name" value="GTP_cyclohydro_3"/>
    <property type="match status" value="1"/>
</dbReference>
<dbReference type="PANTHER" id="PTHR42202">
    <property type="entry name" value="GTP CYCLOHYDROLASE III"/>
    <property type="match status" value="1"/>
</dbReference>
<dbReference type="EMBL" id="DQVM01000091">
    <property type="protein sequence ID" value="HIQ29855.1"/>
    <property type="molecule type" value="Genomic_DNA"/>
</dbReference>
<comment type="caution">
    <text evidence="5">The sequence shown here is derived from an EMBL/GenBank/DDBJ whole genome shotgun (WGS) entry which is preliminary data.</text>
</comment>
<dbReference type="PIRSF" id="PIRSF009265">
    <property type="entry name" value="GTP_cyclohydro_3"/>
    <property type="match status" value="1"/>
</dbReference>
<dbReference type="Gene3D" id="3.30.70.1230">
    <property type="entry name" value="Nucleotide cyclase"/>
    <property type="match status" value="1"/>
</dbReference>
<name>A0A833ECJ3_CALS0</name>
<proteinExistence type="inferred from homology"/>
<comment type="function">
    <text evidence="2 3">Catalyzes the formation of 2-amino-5-formylamino-6-ribofuranosylamino-4(3H)-pyrimidinone ribonucleotide monophosphate and inorganic phosphate from GTP. Also has an independent pyrophosphate phosphohydrolase activity.</text>
</comment>
<comment type="catalytic activity">
    <reaction evidence="2 3">
        <text>GTP + 3 H2O = 2-amino-5-formylamino-6-(5-phospho-D-ribosylamino)pyrimidin-4(3H)-one + 2 phosphate + 2 H(+)</text>
        <dbReference type="Rhea" id="RHEA:22468"/>
        <dbReference type="ChEBI" id="CHEBI:15377"/>
        <dbReference type="ChEBI" id="CHEBI:15378"/>
        <dbReference type="ChEBI" id="CHEBI:37565"/>
        <dbReference type="ChEBI" id="CHEBI:43474"/>
        <dbReference type="ChEBI" id="CHEBI:57258"/>
        <dbReference type="EC" id="3.5.4.29"/>
    </reaction>
</comment>
<dbReference type="InterPro" id="IPR007839">
    <property type="entry name" value="GTP_CycHdrlase_3"/>
</dbReference>
<dbReference type="InterPro" id="IPR043128">
    <property type="entry name" value="Rev_trsase/Diguanyl_cyclase"/>
</dbReference>
<evidence type="ECO:0000256" key="1">
    <source>
        <dbReference type="ARBA" id="ARBA00022801"/>
    </source>
</evidence>
<organism evidence="5 6">
    <name type="scientific">Caldiarchaeum subterraneum</name>
    <dbReference type="NCBI Taxonomy" id="311458"/>
    <lineage>
        <taxon>Archaea</taxon>
        <taxon>Nitrososphaerota</taxon>
        <taxon>Candidatus Caldarchaeales</taxon>
        <taxon>Candidatus Caldarchaeaceae</taxon>
        <taxon>Candidatus Caldarchaeum</taxon>
    </lineage>
</organism>
<sequence length="253" mass="28516">MGLVQISYMKIDDYGPWTLSLGPDREHKLQKLQASIYHFLQSYLTDVGGLVFSHRYDEFIGLTNGVDIEKHEALLEEFANRFPVTISIGIGIGSTTYEALKEAEELLKSLIIEGRRSSISSRRRYGDRLYEYSITLAHIDVANSLETTLKGGSTLYGFGAEMLELYSRLVEETMKHNMLSFYLGGDNFLIVYNGRDADEIKNLIEKPVKELGLSIRCGIGRASTARRAMTLATTALDMIREGRVNGDIHYIEE</sequence>
<dbReference type="AlphaFoldDB" id="A0A833ECJ3"/>
<comment type="similarity">
    <text evidence="2 3">Belongs to the archaeal-type GTP cyclohydrolase family.</text>
</comment>
<reference evidence="5" key="1">
    <citation type="journal article" date="2020" name="ISME J.">
        <title>Gammaproteobacteria mediating utilization of methyl-, sulfur- and petroleum organic compounds in deep ocean hydrothermal plumes.</title>
        <authorList>
            <person name="Zhou Z."/>
            <person name="Liu Y."/>
            <person name="Pan J."/>
            <person name="Cron B.R."/>
            <person name="Toner B.M."/>
            <person name="Anantharaman K."/>
            <person name="Breier J.A."/>
            <person name="Dick G.J."/>
            <person name="Li M."/>
        </authorList>
    </citation>
    <scope>NUCLEOTIDE SEQUENCE</scope>
    <source>
        <strain evidence="5">SZUA-1515</strain>
    </source>
</reference>
<gene>
    <name evidence="2" type="primary">gch3</name>
    <name evidence="5" type="ORF">EYH45_04745</name>
</gene>
<accession>A0A833ECJ3</accession>
<evidence type="ECO:0000256" key="2">
    <source>
        <dbReference type="HAMAP-Rule" id="MF_00608"/>
    </source>
</evidence>
<feature type="domain" description="GGDEF" evidence="4">
    <location>
        <begin position="130"/>
        <end position="253"/>
    </location>
</feature>
<dbReference type="Gene3D" id="3.30.70.270">
    <property type="match status" value="1"/>
</dbReference>
<dbReference type="Pfam" id="PF05165">
    <property type="entry name" value="GCH_III"/>
    <property type="match status" value="1"/>
</dbReference>
<dbReference type="GO" id="GO:0005525">
    <property type="term" value="F:GTP binding"/>
    <property type="evidence" value="ECO:0007669"/>
    <property type="project" value="UniProtKB-KW"/>
</dbReference>
<dbReference type="GO" id="GO:0043740">
    <property type="term" value="F:GTP cyclohydrolase IIa activity"/>
    <property type="evidence" value="ECO:0007669"/>
    <property type="project" value="UniProtKB-UniRule"/>
</dbReference>
<dbReference type="PROSITE" id="PS50887">
    <property type="entry name" value="GGDEF"/>
    <property type="match status" value="1"/>
</dbReference>
<evidence type="ECO:0000256" key="3">
    <source>
        <dbReference type="PIRNR" id="PIRNR009265"/>
    </source>
</evidence>
<evidence type="ECO:0000259" key="4">
    <source>
        <dbReference type="PROSITE" id="PS50887"/>
    </source>
</evidence>
<dbReference type="PANTHER" id="PTHR42202:SF1">
    <property type="entry name" value="GTP CYCLOHYDROLASE III"/>
    <property type="match status" value="1"/>
</dbReference>
<dbReference type="InterPro" id="IPR000160">
    <property type="entry name" value="GGDEF_dom"/>
</dbReference>
<protein>
    <recommendedName>
        <fullName evidence="2 3">GTP cyclohydrolase III</fullName>
        <ecNumber evidence="2 3">3.5.4.29</ecNumber>
    </recommendedName>
</protein>